<feature type="binding site" evidence="8">
    <location>
        <position position="109"/>
    </location>
    <ligand>
        <name>GTP</name>
        <dbReference type="ChEBI" id="CHEBI:37565"/>
    </ligand>
</feature>
<evidence type="ECO:0000313" key="10">
    <source>
        <dbReference type="EMBL" id="SIN79371.1"/>
    </source>
</evidence>
<comment type="caution">
    <text evidence="10">The sequence shown here is derived from an EMBL/GenBank/DDBJ whole genome shotgun (WGS) entry which is preliminary data.</text>
</comment>
<keyword evidence="4 8" id="KW-0547">Nucleotide-binding</keyword>
<keyword evidence="5 8" id="KW-0460">Magnesium</keyword>
<dbReference type="EC" id="2.7.7.77" evidence="8"/>
<name>A0ABY1JFJ7_9BACT</name>
<dbReference type="InterPro" id="IPR013482">
    <property type="entry name" value="Molybde_CF_guanTrfase"/>
</dbReference>
<comment type="subcellular location">
    <subcellularLocation>
        <location evidence="8">Cytoplasm</location>
    </subcellularLocation>
</comment>
<dbReference type="PANTHER" id="PTHR19136">
    <property type="entry name" value="MOLYBDENUM COFACTOR GUANYLYLTRANSFERASE"/>
    <property type="match status" value="1"/>
</dbReference>
<evidence type="ECO:0000313" key="11">
    <source>
        <dbReference type="Proteomes" id="UP000185093"/>
    </source>
</evidence>
<feature type="binding site" evidence="8">
    <location>
        <position position="80"/>
    </location>
    <ligand>
        <name>GTP</name>
        <dbReference type="ChEBI" id="CHEBI:37565"/>
    </ligand>
</feature>
<keyword evidence="11" id="KW-1185">Reference proteome</keyword>
<evidence type="ECO:0000256" key="4">
    <source>
        <dbReference type="ARBA" id="ARBA00022741"/>
    </source>
</evidence>
<evidence type="ECO:0000256" key="3">
    <source>
        <dbReference type="ARBA" id="ARBA00022723"/>
    </source>
</evidence>
<comment type="domain">
    <text evidence="8">The N-terminal domain determines nucleotide recognition and specific binding, while the C-terminal domain determines the specific binding to the target protein.</text>
</comment>
<comment type="function">
    <text evidence="8">Transfers a GMP moiety from GTP to Mo-molybdopterin (Mo-MPT) cofactor (Moco or molybdenum cofactor) to form Mo-molybdopterin guanine dinucleotide (Mo-MGD) cofactor.</text>
</comment>
<dbReference type="InterPro" id="IPR025877">
    <property type="entry name" value="MobA-like_NTP_Trfase"/>
</dbReference>
<evidence type="ECO:0000256" key="8">
    <source>
        <dbReference type="HAMAP-Rule" id="MF_00316"/>
    </source>
</evidence>
<evidence type="ECO:0000256" key="2">
    <source>
        <dbReference type="ARBA" id="ARBA00022679"/>
    </source>
</evidence>
<dbReference type="CDD" id="cd02503">
    <property type="entry name" value="MobA"/>
    <property type="match status" value="1"/>
</dbReference>
<protein>
    <recommendedName>
        <fullName evidence="8">Probable molybdenum cofactor guanylyltransferase</fullName>
        <shortName evidence="8">MoCo guanylyltransferase</shortName>
        <ecNumber evidence="8">2.7.7.77</ecNumber>
    </recommendedName>
    <alternativeName>
        <fullName evidence="8">GTP:molybdopterin guanylyltransferase</fullName>
    </alternativeName>
    <alternativeName>
        <fullName evidence="8">Mo-MPT guanylyltransferase</fullName>
    </alternativeName>
    <alternativeName>
        <fullName evidence="8">Molybdopterin guanylyltransferase</fullName>
    </alternativeName>
    <alternativeName>
        <fullName evidence="8">Molybdopterin-guanine dinucleotide synthase</fullName>
        <shortName evidence="8">MGD synthase</shortName>
    </alternativeName>
</protein>
<proteinExistence type="inferred from homology"/>
<evidence type="ECO:0000259" key="9">
    <source>
        <dbReference type="Pfam" id="PF12804"/>
    </source>
</evidence>
<keyword evidence="6 8" id="KW-0342">GTP-binding</keyword>
<comment type="caution">
    <text evidence="8">Lacks conserved residue(s) required for the propagation of feature annotation.</text>
</comment>
<sequence length="221" mass="25009">MNDVTSGVTAVVLAGGRGKRIGQNKALLKIGDVYLLEIVLKNIRAIFDDVLLVVSSIDYDYLMSRHFSFLSCYCTDVIVDPISNQGPLLGLIQGLMRSDNEWTFLLGCDMPFVNGSLVRLIYQKRTNTSQAIVPRLHGFLEPLHAFYHRSCLPAAESAFRQGKRKIKDFYPLIDLCAIEEIEMSLLRNYKLSFFNINTAEDLQKAESLQIMAKRLQQQASR</sequence>
<comment type="similarity">
    <text evidence="8">Belongs to the MobA family.</text>
</comment>
<feature type="binding site" evidence="8">
    <location>
        <position position="109"/>
    </location>
    <ligand>
        <name>Mg(2+)</name>
        <dbReference type="ChEBI" id="CHEBI:18420"/>
    </ligand>
</feature>
<keyword evidence="10" id="KW-0548">Nucleotidyltransferase</keyword>
<dbReference type="RefSeq" id="WP_074200090.1">
    <property type="nucleotide sequence ID" value="NZ_FSQZ01000001.1"/>
</dbReference>
<dbReference type="Gene3D" id="3.90.550.10">
    <property type="entry name" value="Spore Coat Polysaccharide Biosynthesis Protein SpsA, Chain A"/>
    <property type="match status" value="1"/>
</dbReference>
<reference evidence="10 11" key="1">
    <citation type="submission" date="2016-11" db="EMBL/GenBank/DDBJ databases">
        <authorList>
            <person name="Varghese N."/>
            <person name="Submissions S."/>
        </authorList>
    </citation>
    <scope>NUCLEOTIDE SEQUENCE [LARGE SCALE GENOMIC DNA]</scope>
    <source>
        <strain evidence="10 11">DSM 20664</strain>
    </source>
</reference>
<dbReference type="HAMAP" id="MF_00316">
    <property type="entry name" value="MobA"/>
    <property type="match status" value="1"/>
</dbReference>
<feature type="domain" description="MobA-like NTP transferase" evidence="9">
    <location>
        <begin position="10"/>
        <end position="167"/>
    </location>
</feature>
<dbReference type="Proteomes" id="UP000185093">
    <property type="component" value="Unassembled WGS sequence"/>
</dbReference>
<evidence type="ECO:0000256" key="1">
    <source>
        <dbReference type="ARBA" id="ARBA00022490"/>
    </source>
</evidence>
<keyword evidence="3 8" id="KW-0479">Metal-binding</keyword>
<comment type="cofactor">
    <cofactor evidence="8">
        <name>Mg(2+)</name>
        <dbReference type="ChEBI" id="CHEBI:18420"/>
    </cofactor>
</comment>
<accession>A0ABY1JFJ7</accession>
<evidence type="ECO:0000256" key="5">
    <source>
        <dbReference type="ARBA" id="ARBA00022842"/>
    </source>
</evidence>
<comment type="catalytic activity">
    <reaction evidence="8">
        <text>Mo-molybdopterin + GTP + H(+) = Mo-molybdopterin guanine dinucleotide + diphosphate</text>
        <dbReference type="Rhea" id="RHEA:34243"/>
        <dbReference type="ChEBI" id="CHEBI:15378"/>
        <dbReference type="ChEBI" id="CHEBI:33019"/>
        <dbReference type="ChEBI" id="CHEBI:37565"/>
        <dbReference type="ChEBI" id="CHEBI:71302"/>
        <dbReference type="ChEBI" id="CHEBI:71310"/>
        <dbReference type="EC" id="2.7.7.77"/>
    </reaction>
</comment>
<dbReference type="Pfam" id="PF12804">
    <property type="entry name" value="NTP_transf_3"/>
    <property type="match status" value="1"/>
</dbReference>
<dbReference type="EMBL" id="FSQZ01000001">
    <property type="protein sequence ID" value="SIN79371.1"/>
    <property type="molecule type" value="Genomic_DNA"/>
</dbReference>
<dbReference type="PANTHER" id="PTHR19136:SF81">
    <property type="entry name" value="MOLYBDENUM COFACTOR GUANYLYLTRANSFERASE"/>
    <property type="match status" value="1"/>
</dbReference>
<keyword evidence="7 8" id="KW-0501">Molybdenum cofactor biosynthesis</keyword>
<evidence type="ECO:0000256" key="7">
    <source>
        <dbReference type="ARBA" id="ARBA00023150"/>
    </source>
</evidence>
<dbReference type="SUPFAM" id="SSF53448">
    <property type="entry name" value="Nucleotide-diphospho-sugar transferases"/>
    <property type="match status" value="1"/>
</dbReference>
<feature type="binding site" evidence="8">
    <location>
        <begin position="13"/>
        <end position="15"/>
    </location>
    <ligand>
        <name>GTP</name>
        <dbReference type="ChEBI" id="CHEBI:37565"/>
    </ligand>
</feature>
<keyword evidence="2 8" id="KW-0808">Transferase</keyword>
<evidence type="ECO:0000256" key="6">
    <source>
        <dbReference type="ARBA" id="ARBA00023134"/>
    </source>
</evidence>
<dbReference type="GO" id="GO:0016779">
    <property type="term" value="F:nucleotidyltransferase activity"/>
    <property type="evidence" value="ECO:0007669"/>
    <property type="project" value="UniProtKB-KW"/>
</dbReference>
<feature type="binding site" evidence="8">
    <location>
        <position position="25"/>
    </location>
    <ligand>
        <name>GTP</name>
        <dbReference type="ChEBI" id="CHEBI:37565"/>
    </ligand>
</feature>
<dbReference type="InterPro" id="IPR029044">
    <property type="entry name" value="Nucleotide-diphossugar_trans"/>
</dbReference>
<gene>
    <name evidence="8" type="primary">mobA</name>
    <name evidence="10" type="ORF">SAMN05444368_1971</name>
</gene>
<keyword evidence="1 8" id="KW-0963">Cytoplasm</keyword>
<organism evidence="10 11">
    <name type="scientific">Acetomicrobium flavidum</name>
    <dbReference type="NCBI Taxonomy" id="49896"/>
    <lineage>
        <taxon>Bacteria</taxon>
        <taxon>Thermotogati</taxon>
        <taxon>Synergistota</taxon>
        <taxon>Synergistia</taxon>
        <taxon>Synergistales</taxon>
        <taxon>Acetomicrobiaceae</taxon>
        <taxon>Acetomicrobium</taxon>
    </lineage>
</organism>